<dbReference type="EMBL" id="MU004230">
    <property type="protein sequence ID" value="KAF2674911.1"/>
    <property type="molecule type" value="Genomic_DNA"/>
</dbReference>
<reference evidence="2" key="1">
    <citation type="journal article" date="2020" name="Stud. Mycol.">
        <title>101 Dothideomycetes genomes: a test case for predicting lifestyles and emergence of pathogens.</title>
        <authorList>
            <person name="Haridas S."/>
            <person name="Albert R."/>
            <person name="Binder M."/>
            <person name="Bloem J."/>
            <person name="Labutti K."/>
            <person name="Salamov A."/>
            <person name="Andreopoulos B."/>
            <person name="Baker S."/>
            <person name="Barry K."/>
            <person name="Bills G."/>
            <person name="Bluhm B."/>
            <person name="Cannon C."/>
            <person name="Castanera R."/>
            <person name="Culley D."/>
            <person name="Daum C."/>
            <person name="Ezra D."/>
            <person name="Gonzalez J."/>
            <person name="Henrissat B."/>
            <person name="Kuo A."/>
            <person name="Liang C."/>
            <person name="Lipzen A."/>
            <person name="Lutzoni F."/>
            <person name="Magnuson J."/>
            <person name="Mondo S."/>
            <person name="Nolan M."/>
            <person name="Ohm R."/>
            <person name="Pangilinan J."/>
            <person name="Park H.-J."/>
            <person name="Ramirez L."/>
            <person name="Alfaro M."/>
            <person name="Sun H."/>
            <person name="Tritt A."/>
            <person name="Yoshinaga Y."/>
            <person name="Zwiers L.-H."/>
            <person name="Turgeon B."/>
            <person name="Goodwin S."/>
            <person name="Spatafora J."/>
            <person name="Crous P."/>
            <person name="Grigoriev I."/>
        </authorList>
    </citation>
    <scope>NUCLEOTIDE SEQUENCE</scope>
    <source>
        <strain evidence="2">CBS 115976</strain>
    </source>
</reference>
<feature type="region of interest" description="Disordered" evidence="1">
    <location>
        <begin position="71"/>
        <end position="92"/>
    </location>
</feature>
<protein>
    <submittedName>
        <fullName evidence="2">Uncharacterized protein</fullName>
    </submittedName>
</protein>
<name>A0A6A6UU09_9PEZI</name>
<evidence type="ECO:0000313" key="3">
    <source>
        <dbReference type="Proteomes" id="UP000799302"/>
    </source>
</evidence>
<feature type="compositionally biased region" description="Basic and acidic residues" evidence="1">
    <location>
        <begin position="81"/>
        <end position="92"/>
    </location>
</feature>
<dbReference type="Proteomes" id="UP000799302">
    <property type="component" value="Unassembled WGS sequence"/>
</dbReference>
<dbReference type="AlphaFoldDB" id="A0A6A6UU09"/>
<feature type="region of interest" description="Disordered" evidence="1">
    <location>
        <begin position="24"/>
        <end position="56"/>
    </location>
</feature>
<sequence length="92" mass="9966">MRVAELLSDLISLRACDPSAAQNLVSVRPAPASTGDSKSTKESPEESDEDPDLKRAKDLIKLHDAMKVRNANGQLDSGLSEARRSVRELHIG</sequence>
<dbReference type="OrthoDB" id="5394455at2759"/>
<accession>A0A6A6UU09</accession>
<keyword evidence="3" id="KW-1185">Reference proteome</keyword>
<proteinExistence type="predicted"/>
<gene>
    <name evidence="2" type="ORF">BT63DRAFT_449902</name>
</gene>
<evidence type="ECO:0000256" key="1">
    <source>
        <dbReference type="SAM" id="MobiDB-lite"/>
    </source>
</evidence>
<evidence type="ECO:0000313" key="2">
    <source>
        <dbReference type="EMBL" id="KAF2674911.1"/>
    </source>
</evidence>
<organism evidence="2 3">
    <name type="scientific">Microthyrium microscopicum</name>
    <dbReference type="NCBI Taxonomy" id="703497"/>
    <lineage>
        <taxon>Eukaryota</taxon>
        <taxon>Fungi</taxon>
        <taxon>Dikarya</taxon>
        <taxon>Ascomycota</taxon>
        <taxon>Pezizomycotina</taxon>
        <taxon>Dothideomycetes</taxon>
        <taxon>Dothideomycetes incertae sedis</taxon>
        <taxon>Microthyriales</taxon>
        <taxon>Microthyriaceae</taxon>
        <taxon>Microthyrium</taxon>
    </lineage>
</organism>